<dbReference type="PANTHER" id="PTHR12673:SF241">
    <property type="entry name" value="DH DOMAIN-CONTAINING PROTEIN"/>
    <property type="match status" value="1"/>
</dbReference>
<dbReference type="InterPro" id="IPR017455">
    <property type="entry name" value="Znf_FYVE-rel"/>
</dbReference>
<evidence type="ECO:0000259" key="9">
    <source>
        <dbReference type="PROSITE" id="PS50178"/>
    </source>
</evidence>
<evidence type="ECO:0000256" key="6">
    <source>
        <dbReference type="ARBA" id="ARBA00022833"/>
    </source>
</evidence>
<proteinExistence type="predicted"/>
<feature type="region of interest" description="Disordered" evidence="8">
    <location>
        <begin position="238"/>
        <end position="290"/>
    </location>
</feature>
<reference evidence="10" key="1">
    <citation type="submission" date="2025-08" db="UniProtKB">
        <authorList>
            <consortium name="Ensembl"/>
        </authorList>
    </citation>
    <scope>IDENTIFICATION</scope>
</reference>
<dbReference type="GO" id="GO:0008270">
    <property type="term" value="F:zinc ion binding"/>
    <property type="evidence" value="ECO:0007669"/>
    <property type="project" value="UniProtKB-KW"/>
</dbReference>
<organism evidence="10 11">
    <name type="scientific">Eptatretus burgeri</name>
    <name type="common">Inshore hagfish</name>
    <dbReference type="NCBI Taxonomy" id="7764"/>
    <lineage>
        <taxon>Eukaryota</taxon>
        <taxon>Metazoa</taxon>
        <taxon>Chordata</taxon>
        <taxon>Craniata</taxon>
        <taxon>Vertebrata</taxon>
        <taxon>Cyclostomata</taxon>
        <taxon>Myxini</taxon>
        <taxon>Myxiniformes</taxon>
        <taxon>Myxinidae</taxon>
        <taxon>Eptatretinae</taxon>
        <taxon>Eptatretus</taxon>
    </lineage>
</organism>
<evidence type="ECO:0000256" key="5">
    <source>
        <dbReference type="ARBA" id="ARBA00022771"/>
    </source>
</evidence>
<dbReference type="GO" id="GO:0007010">
    <property type="term" value="P:cytoskeleton organization"/>
    <property type="evidence" value="ECO:0007669"/>
    <property type="project" value="TreeGrafter"/>
</dbReference>
<keyword evidence="2" id="KW-0963">Cytoplasm</keyword>
<name>A0A8C4QVB0_EPTBU</name>
<dbReference type="InterPro" id="IPR013083">
    <property type="entry name" value="Znf_RING/FYVE/PHD"/>
</dbReference>
<dbReference type="SUPFAM" id="SSF57903">
    <property type="entry name" value="FYVE/PHD zinc finger"/>
    <property type="match status" value="1"/>
</dbReference>
<dbReference type="SUPFAM" id="SSF50729">
    <property type="entry name" value="PH domain-like"/>
    <property type="match status" value="2"/>
</dbReference>
<dbReference type="Pfam" id="PF01363">
    <property type="entry name" value="FYVE"/>
    <property type="match status" value="1"/>
</dbReference>
<evidence type="ECO:0000256" key="3">
    <source>
        <dbReference type="ARBA" id="ARBA00022658"/>
    </source>
</evidence>
<reference evidence="10" key="2">
    <citation type="submission" date="2025-09" db="UniProtKB">
        <authorList>
            <consortium name="Ensembl"/>
        </authorList>
    </citation>
    <scope>IDENTIFICATION</scope>
</reference>
<dbReference type="Gene3D" id="2.30.29.30">
    <property type="entry name" value="Pleckstrin-homology domain (PH domain)/Phosphotyrosine-binding domain (PTB)"/>
    <property type="match status" value="1"/>
</dbReference>
<dbReference type="GO" id="GO:0005737">
    <property type="term" value="C:cytoplasm"/>
    <property type="evidence" value="ECO:0007669"/>
    <property type="project" value="UniProtKB-SubCell"/>
</dbReference>
<dbReference type="GO" id="GO:0005085">
    <property type="term" value="F:guanyl-nucleotide exchange factor activity"/>
    <property type="evidence" value="ECO:0007669"/>
    <property type="project" value="UniProtKB-KW"/>
</dbReference>
<dbReference type="InterPro" id="IPR051092">
    <property type="entry name" value="FYVE_RhoGEF_PH"/>
</dbReference>
<keyword evidence="3" id="KW-0344">Guanine-nucleotide releasing factor</keyword>
<evidence type="ECO:0000313" key="10">
    <source>
        <dbReference type="Ensembl" id="ENSEBUP00000020770.1"/>
    </source>
</evidence>
<feature type="compositionally biased region" description="Basic and acidic residues" evidence="8">
    <location>
        <begin position="238"/>
        <end position="248"/>
    </location>
</feature>
<comment type="subcellular location">
    <subcellularLocation>
        <location evidence="1">Cytoplasm</location>
    </subcellularLocation>
</comment>
<accession>A0A8C4QVB0</accession>
<dbReference type="Gene3D" id="3.30.40.10">
    <property type="entry name" value="Zinc/RING finger domain, C3HC4 (zinc finger)"/>
    <property type="match status" value="1"/>
</dbReference>
<evidence type="ECO:0000256" key="2">
    <source>
        <dbReference type="ARBA" id="ARBA00022490"/>
    </source>
</evidence>
<sequence length="290" mass="33763">EKMQKLLEIHELLDGEVDIVHPSNELIKEGPIFKLSARNGVPQERHLFLVRTSLWSCVVVDDMKNEEASTFSIYGKQRLFELGKRAPQWIRDMDATMCMKCKELFNTITRRRHHCRACGHVVCAKCSESRHYLEYEPSKPQRVCKECYAHLTSNYGQGNALQQKEKRILEQMDGAFPNESSIMSGFLQFFERGGRPTWQKAWFTLPKSDPLVLYMYGAQQDVKALNTFSLPGYEVRKLEPEDTGENRRPQTQLSTRYGWPFTQKELKDQEDPKLPEDPEELEDPKVTEDK</sequence>
<dbReference type="SMART" id="SM00064">
    <property type="entry name" value="FYVE"/>
    <property type="match status" value="1"/>
</dbReference>
<dbReference type="PANTHER" id="PTHR12673">
    <property type="entry name" value="FACIOGENITAL DYSPLASIA PROTEIN"/>
    <property type="match status" value="1"/>
</dbReference>
<dbReference type="PROSITE" id="PS50178">
    <property type="entry name" value="ZF_FYVE"/>
    <property type="match status" value="1"/>
</dbReference>
<dbReference type="InterPro" id="IPR011011">
    <property type="entry name" value="Znf_FYVE_PHD"/>
</dbReference>
<dbReference type="GO" id="GO:0046847">
    <property type="term" value="P:filopodium assembly"/>
    <property type="evidence" value="ECO:0007669"/>
    <property type="project" value="TreeGrafter"/>
</dbReference>
<dbReference type="InterPro" id="IPR000306">
    <property type="entry name" value="Znf_FYVE"/>
</dbReference>
<dbReference type="AlphaFoldDB" id="A0A8C4QVB0"/>
<dbReference type="InterPro" id="IPR011993">
    <property type="entry name" value="PH-like_dom_sf"/>
</dbReference>
<evidence type="ECO:0000256" key="1">
    <source>
        <dbReference type="ARBA" id="ARBA00004496"/>
    </source>
</evidence>
<feature type="domain" description="FYVE-type" evidence="9">
    <location>
        <begin position="92"/>
        <end position="152"/>
    </location>
</feature>
<evidence type="ECO:0000256" key="8">
    <source>
        <dbReference type="SAM" id="MobiDB-lite"/>
    </source>
</evidence>
<dbReference type="GeneTree" id="ENSGT00940000155765"/>
<keyword evidence="11" id="KW-1185">Reference proteome</keyword>
<dbReference type="Ensembl" id="ENSEBUT00000021346.1">
    <property type="protein sequence ID" value="ENSEBUP00000020770.1"/>
    <property type="gene ID" value="ENSEBUG00000012837.1"/>
</dbReference>
<keyword evidence="6" id="KW-0862">Zinc</keyword>
<evidence type="ECO:0000313" key="11">
    <source>
        <dbReference type="Proteomes" id="UP000694388"/>
    </source>
</evidence>
<keyword evidence="5 7" id="KW-0863">Zinc-finger</keyword>
<evidence type="ECO:0000256" key="4">
    <source>
        <dbReference type="ARBA" id="ARBA00022723"/>
    </source>
</evidence>
<feature type="compositionally biased region" description="Basic and acidic residues" evidence="8">
    <location>
        <begin position="264"/>
        <end position="276"/>
    </location>
</feature>
<protein>
    <recommendedName>
        <fullName evidence="9">FYVE-type domain-containing protein</fullName>
    </recommendedName>
</protein>
<evidence type="ECO:0000256" key="7">
    <source>
        <dbReference type="PROSITE-ProRule" id="PRU00091"/>
    </source>
</evidence>
<dbReference type="Proteomes" id="UP000694388">
    <property type="component" value="Unplaced"/>
</dbReference>
<keyword evidence="4" id="KW-0479">Metal-binding</keyword>